<protein>
    <submittedName>
        <fullName evidence="2">Uncharacterized protein</fullName>
    </submittedName>
</protein>
<dbReference type="VEuPathDB" id="FungiDB:PEXP_068300"/>
<evidence type="ECO:0000256" key="1">
    <source>
        <dbReference type="SAM" id="SignalP"/>
    </source>
</evidence>
<organism evidence="2 3">
    <name type="scientific">Penicillium expansum</name>
    <name type="common">Blue mold rot fungus</name>
    <dbReference type="NCBI Taxonomy" id="27334"/>
    <lineage>
        <taxon>Eukaryota</taxon>
        <taxon>Fungi</taxon>
        <taxon>Dikarya</taxon>
        <taxon>Ascomycota</taxon>
        <taxon>Pezizomycotina</taxon>
        <taxon>Eurotiomycetes</taxon>
        <taxon>Eurotiomycetidae</taxon>
        <taxon>Eurotiales</taxon>
        <taxon>Aspergillaceae</taxon>
        <taxon>Penicillium</taxon>
    </lineage>
</organism>
<dbReference type="GeneID" id="27678788"/>
<dbReference type="EMBL" id="JQFZ01000250">
    <property type="protein sequence ID" value="KGO53489.1"/>
    <property type="molecule type" value="Genomic_DNA"/>
</dbReference>
<dbReference type="Proteomes" id="UP000030143">
    <property type="component" value="Unassembled WGS sequence"/>
</dbReference>
<feature type="signal peptide" evidence="1">
    <location>
        <begin position="1"/>
        <end position="20"/>
    </location>
</feature>
<dbReference type="AlphaFoldDB" id="A0A0A2J2S7"/>
<accession>A0A0A2J2S7</accession>
<feature type="chain" id="PRO_5009752526" evidence="1">
    <location>
        <begin position="21"/>
        <end position="82"/>
    </location>
</feature>
<dbReference type="HOGENOM" id="CLU_2558995_0_0_1"/>
<evidence type="ECO:0000313" key="3">
    <source>
        <dbReference type="Proteomes" id="UP000030143"/>
    </source>
</evidence>
<gene>
    <name evidence="2" type="ORF">PEX2_060970</name>
</gene>
<keyword evidence="3" id="KW-1185">Reference proteome</keyword>
<dbReference type="RefSeq" id="XP_016596091.1">
    <property type="nucleotide sequence ID" value="XM_016743369.1"/>
</dbReference>
<sequence>MRWYFAGLLPLVCHVVIVNTSPLGLGIAHGGKEANLTNTLARRVRVGGDGGPTTKPEKITDLFELHDGQGGYLAKESTFNEW</sequence>
<comment type="caution">
    <text evidence="2">The sequence shown here is derived from an EMBL/GenBank/DDBJ whole genome shotgun (WGS) entry which is preliminary data.</text>
</comment>
<proteinExistence type="predicted"/>
<name>A0A0A2J2S7_PENEN</name>
<keyword evidence="1" id="KW-0732">Signal</keyword>
<evidence type="ECO:0000313" key="2">
    <source>
        <dbReference type="EMBL" id="KGO53489.1"/>
    </source>
</evidence>
<reference evidence="2 3" key="1">
    <citation type="journal article" date="2015" name="Mol. Plant Microbe Interact.">
        <title>Genome, transcriptome, and functional analyses of Penicillium expansum provide new insights into secondary metabolism and pathogenicity.</title>
        <authorList>
            <person name="Ballester A.R."/>
            <person name="Marcet-Houben M."/>
            <person name="Levin E."/>
            <person name="Sela N."/>
            <person name="Selma-Lazaro C."/>
            <person name="Carmona L."/>
            <person name="Wisniewski M."/>
            <person name="Droby S."/>
            <person name="Gonzalez-Candelas L."/>
            <person name="Gabaldon T."/>
        </authorList>
    </citation>
    <scope>NUCLEOTIDE SEQUENCE [LARGE SCALE GENOMIC DNA]</scope>
    <source>
        <strain evidence="2 3">MD-8</strain>
    </source>
</reference>